<proteinExistence type="predicted"/>
<evidence type="ECO:0000313" key="2">
    <source>
        <dbReference type="Proteomes" id="UP000269396"/>
    </source>
</evidence>
<sequence>MHSLHPPISRTVLEALVFMSYSSNSMQQLTSNDSQLSRLDRLNQILKLFQERKSSRAVTRSGETPCYTSPNVSILFSL</sequence>
<organism evidence="1 2">
    <name type="scientific">Schistosoma mattheei</name>
    <dbReference type="NCBI Taxonomy" id="31246"/>
    <lineage>
        <taxon>Eukaryota</taxon>
        <taxon>Metazoa</taxon>
        <taxon>Spiralia</taxon>
        <taxon>Lophotrochozoa</taxon>
        <taxon>Platyhelminthes</taxon>
        <taxon>Trematoda</taxon>
        <taxon>Digenea</taxon>
        <taxon>Strigeidida</taxon>
        <taxon>Schistosomatoidea</taxon>
        <taxon>Schistosomatidae</taxon>
        <taxon>Schistosoma</taxon>
    </lineage>
</organism>
<accession>A0A3P7ZSY1</accession>
<gene>
    <name evidence="1" type="ORF">SMTD_LOCUS2452</name>
</gene>
<dbReference type="AlphaFoldDB" id="A0A3P7ZSY1"/>
<name>A0A3P7ZSY1_9TREM</name>
<protein>
    <submittedName>
        <fullName evidence="1">Uncharacterized protein</fullName>
    </submittedName>
</protein>
<dbReference type="EMBL" id="UZAL01003418">
    <property type="protein sequence ID" value="VDO87184.1"/>
    <property type="molecule type" value="Genomic_DNA"/>
</dbReference>
<dbReference type="Proteomes" id="UP000269396">
    <property type="component" value="Unassembled WGS sequence"/>
</dbReference>
<evidence type="ECO:0000313" key="1">
    <source>
        <dbReference type="EMBL" id="VDO87184.1"/>
    </source>
</evidence>
<keyword evidence="2" id="KW-1185">Reference proteome</keyword>
<reference evidence="1 2" key="1">
    <citation type="submission" date="2018-11" db="EMBL/GenBank/DDBJ databases">
        <authorList>
            <consortium name="Pathogen Informatics"/>
        </authorList>
    </citation>
    <scope>NUCLEOTIDE SEQUENCE [LARGE SCALE GENOMIC DNA]</scope>
    <source>
        <strain>Denwood</strain>
        <strain evidence="2">Zambia</strain>
    </source>
</reference>